<gene>
    <name evidence="2" type="ORF">PR002_g11405</name>
</gene>
<evidence type="ECO:0008006" key="4">
    <source>
        <dbReference type="Google" id="ProtNLM"/>
    </source>
</evidence>
<feature type="signal peptide" evidence="1">
    <location>
        <begin position="1"/>
        <end position="23"/>
    </location>
</feature>
<dbReference type="AlphaFoldDB" id="A0A6A3LZN0"/>
<evidence type="ECO:0000256" key="1">
    <source>
        <dbReference type="SAM" id="SignalP"/>
    </source>
</evidence>
<reference evidence="2 3" key="1">
    <citation type="submission" date="2018-09" db="EMBL/GenBank/DDBJ databases">
        <title>Genomic investigation of the strawberry pathogen Phytophthora fragariae indicates pathogenicity is determined by transcriptional variation in three key races.</title>
        <authorList>
            <person name="Adams T.M."/>
            <person name="Armitage A.D."/>
            <person name="Sobczyk M.K."/>
            <person name="Bates H.J."/>
            <person name="Dunwell J.M."/>
            <person name="Nellist C.F."/>
            <person name="Harrison R.J."/>
        </authorList>
    </citation>
    <scope>NUCLEOTIDE SEQUENCE [LARGE SCALE GENOMIC DNA]</scope>
    <source>
        <strain evidence="2 3">SCRP324</strain>
    </source>
</reference>
<organism evidence="2 3">
    <name type="scientific">Phytophthora rubi</name>
    <dbReference type="NCBI Taxonomy" id="129364"/>
    <lineage>
        <taxon>Eukaryota</taxon>
        <taxon>Sar</taxon>
        <taxon>Stramenopiles</taxon>
        <taxon>Oomycota</taxon>
        <taxon>Peronosporomycetes</taxon>
        <taxon>Peronosporales</taxon>
        <taxon>Peronosporaceae</taxon>
        <taxon>Phytophthora</taxon>
    </lineage>
</organism>
<protein>
    <recommendedName>
        <fullName evidence="4">RxLR effector protein</fullName>
    </recommendedName>
</protein>
<dbReference type="EMBL" id="QXFU01000681">
    <property type="protein sequence ID" value="KAE9024632.1"/>
    <property type="molecule type" value="Genomic_DNA"/>
</dbReference>
<accession>A0A6A3LZN0</accession>
<evidence type="ECO:0000313" key="3">
    <source>
        <dbReference type="Proteomes" id="UP000435112"/>
    </source>
</evidence>
<proteinExistence type="predicted"/>
<evidence type="ECO:0000313" key="2">
    <source>
        <dbReference type="EMBL" id="KAE9024632.1"/>
    </source>
</evidence>
<sequence>MINSNNFFALIVAVVTATSGVHTLKRNLRSSTVAMVRAVAWVAVSQASPRCQRLPPASRTSSSSSSSLGPSVIITLILILIYHRICAANSNTVICLDRKKSAKPIACGTAYD</sequence>
<keyword evidence="1" id="KW-0732">Signal</keyword>
<name>A0A6A3LZN0_9STRA</name>
<feature type="chain" id="PRO_5025353320" description="RxLR effector protein" evidence="1">
    <location>
        <begin position="24"/>
        <end position="112"/>
    </location>
</feature>
<comment type="caution">
    <text evidence="2">The sequence shown here is derived from an EMBL/GenBank/DDBJ whole genome shotgun (WGS) entry which is preliminary data.</text>
</comment>
<dbReference type="Proteomes" id="UP000435112">
    <property type="component" value="Unassembled WGS sequence"/>
</dbReference>